<dbReference type="KEGG" id="mng:MNEG_16024"/>
<dbReference type="STRING" id="145388.A0A0D2LIV6"/>
<protein>
    <submittedName>
        <fullName evidence="1">Uncharacterized protein</fullName>
    </submittedName>
</protein>
<dbReference type="OrthoDB" id="5570127at2759"/>
<gene>
    <name evidence="1" type="ORF">MNEG_16024</name>
</gene>
<reference evidence="1 2" key="1">
    <citation type="journal article" date="2013" name="BMC Genomics">
        <title>Reconstruction of the lipid metabolism for the microalga Monoraphidium neglectum from its genome sequence reveals characteristics suitable for biofuel production.</title>
        <authorList>
            <person name="Bogen C."/>
            <person name="Al-Dilaimi A."/>
            <person name="Albersmeier A."/>
            <person name="Wichmann J."/>
            <person name="Grundmann M."/>
            <person name="Rupp O."/>
            <person name="Lauersen K.J."/>
            <person name="Blifernez-Klassen O."/>
            <person name="Kalinowski J."/>
            <person name="Goesmann A."/>
            <person name="Mussgnug J.H."/>
            <person name="Kruse O."/>
        </authorList>
    </citation>
    <scope>NUCLEOTIDE SEQUENCE [LARGE SCALE GENOMIC DNA]</scope>
    <source>
        <strain evidence="1 2">SAG 48.87</strain>
    </source>
</reference>
<sequence>PAVAEARAALAALQPPPEIAAFQAAKEVFDEVARHHPILRGVLETLIGEIGSKFMTHPRERLLAVVTALLTRCYKMHMSGVAAVNDTLTRELSGVCKACFSSDAGGKARGVHIEPNVREAFVRDLNPEAPTFPKNLGDLTNRLKAWRNKLQVLAPESALKPPVLLGPALVSL</sequence>
<name>A0A0D2LIV6_9CHLO</name>
<evidence type="ECO:0000313" key="1">
    <source>
        <dbReference type="EMBL" id="KIY91939.1"/>
    </source>
</evidence>
<proteinExistence type="predicted"/>
<accession>A0A0D2LIV6</accession>
<dbReference type="RefSeq" id="XP_013890959.1">
    <property type="nucleotide sequence ID" value="XM_014035505.1"/>
</dbReference>
<organism evidence="1 2">
    <name type="scientific">Monoraphidium neglectum</name>
    <dbReference type="NCBI Taxonomy" id="145388"/>
    <lineage>
        <taxon>Eukaryota</taxon>
        <taxon>Viridiplantae</taxon>
        <taxon>Chlorophyta</taxon>
        <taxon>core chlorophytes</taxon>
        <taxon>Chlorophyceae</taxon>
        <taxon>CS clade</taxon>
        <taxon>Sphaeropleales</taxon>
        <taxon>Selenastraceae</taxon>
        <taxon>Monoraphidium</taxon>
    </lineage>
</organism>
<evidence type="ECO:0000313" key="2">
    <source>
        <dbReference type="Proteomes" id="UP000054498"/>
    </source>
</evidence>
<dbReference type="GeneID" id="25733743"/>
<dbReference type="EMBL" id="KK106117">
    <property type="protein sequence ID" value="KIY91939.1"/>
    <property type="molecule type" value="Genomic_DNA"/>
</dbReference>
<keyword evidence="2" id="KW-1185">Reference proteome</keyword>
<dbReference type="Proteomes" id="UP000054498">
    <property type="component" value="Unassembled WGS sequence"/>
</dbReference>
<dbReference type="AlphaFoldDB" id="A0A0D2LIV6"/>
<feature type="non-terminal residue" evidence="1">
    <location>
        <position position="1"/>
    </location>
</feature>